<dbReference type="GO" id="GO:0046872">
    <property type="term" value="F:metal ion binding"/>
    <property type="evidence" value="ECO:0007669"/>
    <property type="project" value="UniProtKB-KW"/>
</dbReference>
<dbReference type="InterPro" id="IPR050963">
    <property type="entry name" value="Sirohydro_Cobaltochel/CbiX"/>
</dbReference>
<keyword evidence="1" id="KW-0479">Metal-binding</keyword>
<reference evidence="3" key="1">
    <citation type="journal article" date="2014" name="Int. J. Syst. Evol. Microbiol.">
        <title>Complete genome sequence of Corynebacterium casei LMG S-19264T (=DSM 44701T), isolated from a smear-ripened cheese.</title>
        <authorList>
            <consortium name="US DOE Joint Genome Institute (JGI-PGF)"/>
            <person name="Walter F."/>
            <person name="Albersmeier A."/>
            <person name="Kalinowski J."/>
            <person name="Ruckert C."/>
        </authorList>
    </citation>
    <scope>NUCLEOTIDE SEQUENCE</scope>
    <source>
        <strain evidence="3">CGMCC 1.12153</strain>
    </source>
</reference>
<dbReference type="SUPFAM" id="SSF53800">
    <property type="entry name" value="Chelatase"/>
    <property type="match status" value="1"/>
</dbReference>
<dbReference type="CDD" id="cd03414">
    <property type="entry name" value="CbiX_SirB_C"/>
    <property type="match status" value="1"/>
</dbReference>
<sequence length="249" mass="27994">MQGILYVSHGTRYDKGKQEAIEFLTDIQPSVDAPLQQICFLEISEPDVQEGVRKLIDAGATSISVVPILLLTAGHALKDIPIELKKVKEIYPWLELTYGEPLGVQERIIDVAVDRIEEASSLTDDTTILLVGRGSYDPATKRDIEYIAQSVEGRLHVRVETAYLAAIEPKFNDIIEEWPRSSRLVVVPYLWFDGLLIQSMEKKVSSLQQDGVEISLCRPLGDHTNMKRALIDRVNESFDFPFVVVEAKD</sequence>
<dbReference type="CDD" id="cd03416">
    <property type="entry name" value="CbiX_SirB_N"/>
    <property type="match status" value="1"/>
</dbReference>
<dbReference type="PANTHER" id="PTHR33542:SF3">
    <property type="entry name" value="SIROHYDROCHLORIN FERROCHELATASE, CHLOROPLASTIC"/>
    <property type="match status" value="1"/>
</dbReference>
<proteinExistence type="predicted"/>
<dbReference type="GO" id="GO:0016829">
    <property type="term" value="F:lyase activity"/>
    <property type="evidence" value="ECO:0007669"/>
    <property type="project" value="UniProtKB-KW"/>
</dbReference>
<comment type="caution">
    <text evidence="3">The sequence shown here is derived from an EMBL/GenBank/DDBJ whole genome shotgun (WGS) entry which is preliminary data.</text>
</comment>
<dbReference type="EMBL" id="BMEL01000003">
    <property type="protein sequence ID" value="GGF26036.1"/>
    <property type="molecule type" value="Genomic_DNA"/>
</dbReference>
<name>A0A917EWC8_HALAA</name>
<dbReference type="RefSeq" id="WP_188377959.1">
    <property type="nucleotide sequence ID" value="NZ_BMEL01000003.1"/>
</dbReference>
<dbReference type="Proteomes" id="UP000660110">
    <property type="component" value="Unassembled WGS sequence"/>
</dbReference>
<keyword evidence="4" id="KW-1185">Reference proteome</keyword>
<organism evidence="3 4">
    <name type="scientific">Halobacillus andaensis</name>
    <dbReference type="NCBI Taxonomy" id="1176239"/>
    <lineage>
        <taxon>Bacteria</taxon>
        <taxon>Bacillati</taxon>
        <taxon>Bacillota</taxon>
        <taxon>Bacilli</taxon>
        <taxon>Bacillales</taxon>
        <taxon>Bacillaceae</taxon>
        <taxon>Halobacillus</taxon>
    </lineage>
</organism>
<dbReference type="Gene3D" id="3.40.50.1400">
    <property type="match status" value="2"/>
</dbReference>
<keyword evidence="2" id="KW-0456">Lyase</keyword>
<evidence type="ECO:0000256" key="2">
    <source>
        <dbReference type="ARBA" id="ARBA00023239"/>
    </source>
</evidence>
<protein>
    <submittedName>
        <fullName evidence="3">Cobalamin biosynthesis protein CbiX</fullName>
    </submittedName>
</protein>
<dbReference type="InterPro" id="IPR002762">
    <property type="entry name" value="CbiX-like"/>
</dbReference>
<gene>
    <name evidence="3" type="ORF">GCM10010954_26230</name>
</gene>
<dbReference type="PANTHER" id="PTHR33542">
    <property type="entry name" value="SIROHYDROCHLORIN FERROCHELATASE, CHLOROPLASTIC"/>
    <property type="match status" value="1"/>
</dbReference>
<accession>A0A917EWC8</accession>
<evidence type="ECO:0000313" key="4">
    <source>
        <dbReference type="Proteomes" id="UP000660110"/>
    </source>
</evidence>
<dbReference type="AlphaFoldDB" id="A0A917EWC8"/>
<evidence type="ECO:0000313" key="3">
    <source>
        <dbReference type="EMBL" id="GGF26036.1"/>
    </source>
</evidence>
<reference evidence="3" key="2">
    <citation type="submission" date="2020-09" db="EMBL/GenBank/DDBJ databases">
        <authorList>
            <person name="Sun Q."/>
            <person name="Zhou Y."/>
        </authorList>
    </citation>
    <scope>NUCLEOTIDE SEQUENCE</scope>
    <source>
        <strain evidence="3">CGMCC 1.12153</strain>
    </source>
</reference>
<evidence type="ECO:0000256" key="1">
    <source>
        <dbReference type="ARBA" id="ARBA00022723"/>
    </source>
</evidence>
<dbReference type="Pfam" id="PF01903">
    <property type="entry name" value="CbiX"/>
    <property type="match status" value="2"/>
</dbReference>